<keyword evidence="4 7" id="KW-1133">Transmembrane helix</keyword>
<accession>A0A2N8NRP5</accession>
<evidence type="ECO:0000256" key="7">
    <source>
        <dbReference type="SAM" id="Phobius"/>
    </source>
</evidence>
<evidence type="ECO:0000256" key="5">
    <source>
        <dbReference type="ARBA" id="ARBA00023136"/>
    </source>
</evidence>
<evidence type="ECO:0000256" key="4">
    <source>
        <dbReference type="ARBA" id="ARBA00022989"/>
    </source>
</evidence>
<reference evidence="11" key="1">
    <citation type="submission" date="2015-07" db="EMBL/GenBank/DDBJ databases">
        <authorList>
            <person name="Graham D.E."/>
            <person name="Giannone R.J."/>
            <person name="Gulvik C.A."/>
            <person name="Hettich R.L."/>
            <person name="Klingeman D.M."/>
            <person name="Mahan K.M."/>
            <person name="Parry R.J."/>
            <person name="Spain J.C."/>
        </authorList>
    </citation>
    <scope>NUCLEOTIDE SEQUENCE [LARGE SCALE GENOMIC DNA]</scope>
    <source>
        <strain evidence="11">ATCC 27428</strain>
    </source>
</reference>
<feature type="domain" description="ABC3 transporter permease C-terminal" evidence="8">
    <location>
        <begin position="673"/>
        <end position="784"/>
    </location>
</feature>
<dbReference type="InterPro" id="IPR003838">
    <property type="entry name" value="ABC3_permease_C"/>
</dbReference>
<evidence type="ECO:0000256" key="6">
    <source>
        <dbReference type="SAM" id="MobiDB-lite"/>
    </source>
</evidence>
<evidence type="ECO:0000256" key="3">
    <source>
        <dbReference type="ARBA" id="ARBA00022692"/>
    </source>
</evidence>
<feature type="transmembrane region" description="Helical" evidence="7">
    <location>
        <begin position="40"/>
        <end position="63"/>
    </location>
</feature>
<evidence type="ECO:0000259" key="8">
    <source>
        <dbReference type="Pfam" id="PF02687"/>
    </source>
</evidence>
<evidence type="ECO:0000313" key="11">
    <source>
        <dbReference type="Proteomes" id="UP000235945"/>
    </source>
</evidence>
<feature type="transmembrane region" description="Helical" evidence="7">
    <location>
        <begin position="754"/>
        <end position="776"/>
    </location>
</feature>
<feature type="transmembrane region" description="Helical" evidence="7">
    <location>
        <begin position="717"/>
        <end position="742"/>
    </location>
</feature>
<feature type="transmembrane region" description="Helical" evidence="7">
    <location>
        <begin position="210"/>
        <end position="235"/>
    </location>
</feature>
<reference evidence="9 12" key="3">
    <citation type="submission" date="2020-08" db="EMBL/GenBank/DDBJ databases">
        <title>Genomic Encyclopedia of Type Strains, Phase III (KMG-III): the genomes of soil and plant-associated and newly described type strains.</title>
        <authorList>
            <person name="Whitman W."/>
        </authorList>
    </citation>
    <scope>NUCLEOTIDE SEQUENCE [LARGE SCALE GENOMIC DNA]</scope>
    <source>
        <strain evidence="9 12">CECT 3259</strain>
    </source>
</reference>
<dbReference type="InterPro" id="IPR038766">
    <property type="entry name" value="Membrane_comp_ABC_pdt"/>
</dbReference>
<dbReference type="RefSeq" id="WP_102920859.1">
    <property type="nucleotide sequence ID" value="NZ_JACHJF010000001.1"/>
</dbReference>
<sequence>MSIGPTGTTPRPVGPTGVAAWLRDLTTGARFALTGGRDSWLRTALTAVGVGLGVTLLLIAASVPEMLSQRSQRESARAVPQPAETPARLDPTPGTLLVRAVETDFRDKPVRGTLVRADGPEAPVPPGVDRLPGPGEMVLSPALERLLKSGEGEPLRDRFPHKRVGTISDAGLVGPGELYYYIGSDRLATDPHASRVDHFGGDADQPPPDAVALVLGALGCVVLLMPVAVFIATAVRFGGGQRDRRLAALRLVGADIRTIRRIAAGEALCGALAGMAVGAGLFLFVRRFATGVTIREADVFPADLAPSAPLAALVALAVPAAAVVVTLFALRRVAVEPLGVTRGGASRRRRLWWRLLVPAVGVALLVPGLSDANVMTYGISAGTYRIALGAALVLVGVTALLPWLVERCVARLRGGPVAWQLAVRRLQLNSGPAARAVSGITVAVAGAIAIQMFLAGTRSGPPKPEEPSHSALHGSFRPGTAAEVRGWVDRFKATEGVTGATGYVERYADKDAGGPFPVTTVMTGDCATLRELAELGPCREGDTFVAQEPDGDVDTAGRFPPGTKLTMKEYDEGPSARTYHWTVPTSARVVPTRPDAIGEHRYGVLATPSAVDVSKMPDAETTFAVKVRPGDPDAIERVRNTAAAIDPSVRIRRAGGVVKDDHYAAVRQGLLIGAVLLLALIGASMLVGTLEQLRERRRLLSALVASGVPRSTVGWSVLWQTAIPVALGLALAVAGGLGLGWATLTLVGRPVTDWTAFLPLVGAGAGVIVLVTLAGLPPLRRLMRPDGLHTE</sequence>
<feature type="transmembrane region" description="Helical" evidence="7">
    <location>
        <begin position="267"/>
        <end position="289"/>
    </location>
</feature>
<dbReference type="Pfam" id="PF02687">
    <property type="entry name" value="FtsX"/>
    <property type="match status" value="2"/>
</dbReference>
<dbReference type="OrthoDB" id="3654456at2"/>
<proteinExistence type="predicted"/>
<keyword evidence="11" id="KW-1185">Reference proteome</keyword>
<evidence type="ECO:0000256" key="2">
    <source>
        <dbReference type="ARBA" id="ARBA00022475"/>
    </source>
</evidence>
<dbReference type="GO" id="GO:0005886">
    <property type="term" value="C:plasma membrane"/>
    <property type="evidence" value="ECO:0007669"/>
    <property type="project" value="UniProtKB-SubCell"/>
</dbReference>
<keyword evidence="5 7" id="KW-0472">Membrane</keyword>
<feature type="transmembrane region" description="Helical" evidence="7">
    <location>
        <begin position="351"/>
        <end position="370"/>
    </location>
</feature>
<keyword evidence="2" id="KW-1003">Cell membrane</keyword>
<evidence type="ECO:0000313" key="9">
    <source>
        <dbReference type="EMBL" id="MBB5117259.1"/>
    </source>
</evidence>
<protein>
    <submittedName>
        <fullName evidence="9">ABC-type antimicrobial peptide transport system permease subunit</fullName>
    </submittedName>
</protein>
<evidence type="ECO:0000313" key="10">
    <source>
        <dbReference type="EMBL" id="PNE31434.1"/>
    </source>
</evidence>
<dbReference type="PANTHER" id="PTHR30287:SF1">
    <property type="entry name" value="INNER MEMBRANE PROTEIN"/>
    <property type="match status" value="1"/>
</dbReference>
<evidence type="ECO:0000313" key="12">
    <source>
        <dbReference type="Proteomes" id="UP000528608"/>
    </source>
</evidence>
<dbReference type="EMBL" id="JACHJF010000001">
    <property type="protein sequence ID" value="MBB5117259.1"/>
    <property type="molecule type" value="Genomic_DNA"/>
</dbReference>
<feature type="transmembrane region" description="Helical" evidence="7">
    <location>
        <begin position="309"/>
        <end position="330"/>
    </location>
</feature>
<dbReference type="EMBL" id="LGUI01000009">
    <property type="protein sequence ID" value="PNE31434.1"/>
    <property type="molecule type" value="Genomic_DNA"/>
</dbReference>
<dbReference type="PANTHER" id="PTHR30287">
    <property type="entry name" value="MEMBRANE COMPONENT OF PREDICTED ABC SUPERFAMILY METABOLITE UPTAKE TRANSPORTER"/>
    <property type="match status" value="1"/>
</dbReference>
<feature type="transmembrane region" description="Helical" evidence="7">
    <location>
        <begin position="669"/>
        <end position="690"/>
    </location>
</feature>
<comment type="subcellular location">
    <subcellularLocation>
        <location evidence="1">Cell membrane</location>
        <topology evidence="1">Multi-pass membrane protein</topology>
    </subcellularLocation>
</comment>
<organism evidence="10 11">
    <name type="scientific">Streptomyces eurocidicus</name>
    <name type="common">Streptoverticillium eurocidicus</name>
    <dbReference type="NCBI Taxonomy" id="66423"/>
    <lineage>
        <taxon>Bacteria</taxon>
        <taxon>Bacillati</taxon>
        <taxon>Actinomycetota</taxon>
        <taxon>Actinomycetes</taxon>
        <taxon>Kitasatosporales</taxon>
        <taxon>Streptomycetaceae</taxon>
        <taxon>Streptomyces</taxon>
    </lineage>
</organism>
<dbReference type="AlphaFoldDB" id="A0A2N8NRP5"/>
<gene>
    <name evidence="10" type="ORF">AF335_25830</name>
    <name evidence="9" type="ORF">FHS36_000657</name>
</gene>
<feature type="transmembrane region" description="Helical" evidence="7">
    <location>
        <begin position="433"/>
        <end position="454"/>
    </location>
</feature>
<dbReference type="Proteomes" id="UP000528608">
    <property type="component" value="Unassembled WGS sequence"/>
</dbReference>
<feature type="transmembrane region" description="Helical" evidence="7">
    <location>
        <begin position="382"/>
        <end position="405"/>
    </location>
</feature>
<feature type="region of interest" description="Disordered" evidence="6">
    <location>
        <begin position="71"/>
        <end position="92"/>
    </location>
</feature>
<feature type="region of interest" description="Disordered" evidence="6">
    <location>
        <begin position="115"/>
        <end position="134"/>
    </location>
</feature>
<reference evidence="10" key="2">
    <citation type="submission" date="2015-07" db="EMBL/GenBank/DDBJ databases">
        <authorList>
            <person name="Noorani M."/>
        </authorList>
    </citation>
    <scope>NUCLEOTIDE SEQUENCE [LARGE SCALE GENOMIC DNA]</scope>
    <source>
        <strain evidence="10">ATCC 27428</strain>
    </source>
</reference>
<feature type="domain" description="ABC3 transporter permease C-terminal" evidence="8">
    <location>
        <begin position="222"/>
        <end position="333"/>
    </location>
</feature>
<evidence type="ECO:0000256" key="1">
    <source>
        <dbReference type="ARBA" id="ARBA00004651"/>
    </source>
</evidence>
<comment type="caution">
    <text evidence="10">The sequence shown here is derived from an EMBL/GenBank/DDBJ whole genome shotgun (WGS) entry which is preliminary data.</text>
</comment>
<dbReference type="Proteomes" id="UP000235945">
    <property type="component" value="Unassembled WGS sequence"/>
</dbReference>
<name>A0A2N8NRP5_STREU</name>
<keyword evidence="3 7" id="KW-0812">Transmembrane</keyword>